<dbReference type="Proteomes" id="UP000321570">
    <property type="component" value="Unassembled WGS sequence"/>
</dbReference>
<dbReference type="EMBL" id="CABIJS010000222">
    <property type="protein sequence ID" value="VUZ47047.1"/>
    <property type="molecule type" value="Genomic_DNA"/>
</dbReference>
<evidence type="ECO:0000313" key="1">
    <source>
        <dbReference type="EMBL" id="VUZ47047.1"/>
    </source>
</evidence>
<evidence type="ECO:0000313" key="2">
    <source>
        <dbReference type="Proteomes" id="UP000321570"/>
    </source>
</evidence>
<proteinExistence type="predicted"/>
<sequence>VLCSYSARPPASVEIPDLAVLYSEHNYVLILNLVKWGEKTRVRCPVRKLGPDKCEHYSKFILPKEFTLFSCSETVQVMKEALGQMFSFSNVRFNSHKLVIEHDEYLCDIVGVINFHCDKFGFCTITREQFRCLIFVSALQTKL</sequence>
<gene>
    <name evidence="1" type="ORF">WMSIL1_LOCUS6427</name>
</gene>
<protein>
    <submittedName>
        <fullName evidence="1">Uncharacterized protein</fullName>
    </submittedName>
</protein>
<organism evidence="1 2">
    <name type="scientific">Hymenolepis diminuta</name>
    <name type="common">Rat tapeworm</name>
    <dbReference type="NCBI Taxonomy" id="6216"/>
    <lineage>
        <taxon>Eukaryota</taxon>
        <taxon>Metazoa</taxon>
        <taxon>Spiralia</taxon>
        <taxon>Lophotrochozoa</taxon>
        <taxon>Platyhelminthes</taxon>
        <taxon>Cestoda</taxon>
        <taxon>Eucestoda</taxon>
        <taxon>Cyclophyllidea</taxon>
        <taxon>Hymenolepididae</taxon>
        <taxon>Hymenolepis</taxon>
    </lineage>
</organism>
<dbReference type="AlphaFoldDB" id="A0A564YIC1"/>
<keyword evidence="2" id="KW-1185">Reference proteome</keyword>
<accession>A0A564YIC1</accession>
<name>A0A564YIC1_HYMDI</name>
<feature type="non-terminal residue" evidence="1">
    <location>
        <position position="1"/>
    </location>
</feature>
<reference evidence="1 2" key="1">
    <citation type="submission" date="2019-07" db="EMBL/GenBank/DDBJ databases">
        <authorList>
            <person name="Jastrzebski P J."/>
            <person name="Paukszto L."/>
            <person name="Jastrzebski P J."/>
        </authorList>
    </citation>
    <scope>NUCLEOTIDE SEQUENCE [LARGE SCALE GENOMIC DNA]</scope>
    <source>
        <strain evidence="1 2">WMS-il1</strain>
    </source>
</reference>